<evidence type="ECO:0000256" key="3">
    <source>
        <dbReference type="ARBA" id="ARBA00022833"/>
    </source>
</evidence>
<dbReference type="InterPro" id="IPR020843">
    <property type="entry name" value="ER"/>
</dbReference>
<evidence type="ECO:0000256" key="4">
    <source>
        <dbReference type="ARBA" id="ARBA00023002"/>
    </source>
</evidence>
<keyword evidence="2 7" id="KW-0479">Metal-binding</keyword>
<dbReference type="SUPFAM" id="SSF50129">
    <property type="entry name" value="GroES-like"/>
    <property type="match status" value="1"/>
</dbReference>
<dbReference type="Pfam" id="PF08240">
    <property type="entry name" value="ADH_N"/>
    <property type="match status" value="1"/>
</dbReference>
<dbReference type="PROSITE" id="PS00059">
    <property type="entry name" value="ADH_ZINC"/>
    <property type="match status" value="1"/>
</dbReference>
<keyword evidence="10" id="KW-1185">Reference proteome</keyword>
<dbReference type="InterPro" id="IPR002328">
    <property type="entry name" value="ADH_Zn_CS"/>
</dbReference>
<name>A0A1M5E3G7_9ACTN</name>
<evidence type="ECO:0000256" key="2">
    <source>
        <dbReference type="ARBA" id="ARBA00022723"/>
    </source>
</evidence>
<evidence type="ECO:0000256" key="7">
    <source>
        <dbReference type="RuleBase" id="RU361277"/>
    </source>
</evidence>
<comment type="similarity">
    <text evidence="7">Belongs to the zinc-containing alcohol dehydrogenase family.</text>
</comment>
<dbReference type="PANTHER" id="PTHR42683">
    <property type="entry name" value="ALDEHYDE REDUCTASE"/>
    <property type="match status" value="1"/>
</dbReference>
<dbReference type="EC" id="1.1.1.2" evidence="5"/>
<dbReference type="InterPro" id="IPR011032">
    <property type="entry name" value="GroES-like_sf"/>
</dbReference>
<evidence type="ECO:0000313" key="9">
    <source>
        <dbReference type="EMBL" id="SHF73602.1"/>
    </source>
</evidence>
<dbReference type="RefSeq" id="WP_073386107.1">
    <property type="nucleotide sequence ID" value="NZ_FQVU01000001.1"/>
</dbReference>
<dbReference type="AlphaFoldDB" id="A0A1M5E3G7"/>
<feature type="domain" description="Enoyl reductase (ER)" evidence="8">
    <location>
        <begin position="7"/>
        <end position="342"/>
    </location>
</feature>
<proteinExistence type="inferred from homology"/>
<accession>A0A1M5E3G7</accession>
<dbReference type="FunFam" id="3.40.50.720:FF:000022">
    <property type="entry name" value="Cinnamyl alcohol dehydrogenase"/>
    <property type="match status" value="1"/>
</dbReference>
<keyword evidence="4" id="KW-0560">Oxidoreductase</keyword>
<evidence type="ECO:0000313" key="10">
    <source>
        <dbReference type="Proteomes" id="UP000186132"/>
    </source>
</evidence>
<dbReference type="Gene3D" id="3.40.50.720">
    <property type="entry name" value="NAD(P)-binding Rossmann-like Domain"/>
    <property type="match status" value="1"/>
</dbReference>
<dbReference type="Pfam" id="PF00107">
    <property type="entry name" value="ADH_zinc_N"/>
    <property type="match status" value="1"/>
</dbReference>
<dbReference type="InterPro" id="IPR013149">
    <property type="entry name" value="ADH-like_C"/>
</dbReference>
<dbReference type="SMART" id="SM00829">
    <property type="entry name" value="PKS_ER"/>
    <property type="match status" value="1"/>
</dbReference>
<evidence type="ECO:0000256" key="6">
    <source>
        <dbReference type="ARBA" id="ARBA00048262"/>
    </source>
</evidence>
<dbReference type="SUPFAM" id="SSF51735">
    <property type="entry name" value="NAD(P)-binding Rossmann-fold domains"/>
    <property type="match status" value="1"/>
</dbReference>
<dbReference type="Proteomes" id="UP000186132">
    <property type="component" value="Unassembled WGS sequence"/>
</dbReference>
<dbReference type="GO" id="GO:0008270">
    <property type="term" value="F:zinc ion binding"/>
    <property type="evidence" value="ECO:0007669"/>
    <property type="project" value="InterPro"/>
</dbReference>
<dbReference type="CDD" id="cd05283">
    <property type="entry name" value="CAD1"/>
    <property type="match status" value="1"/>
</dbReference>
<sequence length="349" mass="36931">MQVTAYQTPSAKAPFQKATIERRDVGPHDVLITIAFAGICHSDIHTARNEWGEAMFPLVPGHEIAGTVAEVGAEVTKFAVGDHVGVGCMVDSCRECENCKAGEEQFCTNGGMTGTYNAIDRVEGRPTAGGYSTSIVVDEKYTLRIPDSIPLDEAAPLLCAGITLYSPLNHWGAGPGKKVAIVGMGGLGHMGVKIAAAMGADVTVLSQSDAKKADGERFGAQHHYATADGTVFDDQAGTFDLIVNTVAANIPVAQYLGLLKTRGVMVNVGAPAEPLEINAFGLLGGAKVWAGSMIGGIAETQEMLDFCAEHHIGATIEKITADQIDEAYDRTVDSDVRYRFVIDIDSMRD</sequence>
<dbReference type="EMBL" id="FQVU01000001">
    <property type="protein sequence ID" value="SHF73602.1"/>
    <property type="molecule type" value="Genomic_DNA"/>
</dbReference>
<dbReference type="STRING" id="1206085.SAMN05443575_0772"/>
<keyword evidence="3 7" id="KW-0862">Zinc</keyword>
<evidence type="ECO:0000256" key="1">
    <source>
        <dbReference type="ARBA" id="ARBA00001947"/>
    </source>
</evidence>
<comment type="catalytic activity">
    <reaction evidence="6">
        <text>a primary alcohol + NADP(+) = an aldehyde + NADPH + H(+)</text>
        <dbReference type="Rhea" id="RHEA:15937"/>
        <dbReference type="ChEBI" id="CHEBI:15378"/>
        <dbReference type="ChEBI" id="CHEBI:15734"/>
        <dbReference type="ChEBI" id="CHEBI:17478"/>
        <dbReference type="ChEBI" id="CHEBI:57783"/>
        <dbReference type="ChEBI" id="CHEBI:58349"/>
        <dbReference type="EC" id="1.1.1.2"/>
    </reaction>
</comment>
<dbReference type="Gene3D" id="3.90.180.10">
    <property type="entry name" value="Medium-chain alcohol dehydrogenases, catalytic domain"/>
    <property type="match status" value="1"/>
</dbReference>
<dbReference type="OrthoDB" id="3567264at2"/>
<reference evidence="9 10" key="1">
    <citation type="submission" date="2016-11" db="EMBL/GenBank/DDBJ databases">
        <authorList>
            <person name="Jaros S."/>
            <person name="Januszkiewicz K."/>
            <person name="Wedrychowicz H."/>
        </authorList>
    </citation>
    <scope>NUCLEOTIDE SEQUENCE [LARGE SCALE GENOMIC DNA]</scope>
    <source>
        <strain evidence="9 10">DSM 45627</strain>
    </source>
</reference>
<organism evidence="9 10">
    <name type="scientific">Jatrophihabitans endophyticus</name>
    <dbReference type="NCBI Taxonomy" id="1206085"/>
    <lineage>
        <taxon>Bacteria</taxon>
        <taxon>Bacillati</taxon>
        <taxon>Actinomycetota</taxon>
        <taxon>Actinomycetes</taxon>
        <taxon>Jatrophihabitantales</taxon>
        <taxon>Jatrophihabitantaceae</taxon>
        <taxon>Jatrophihabitans</taxon>
    </lineage>
</organism>
<gene>
    <name evidence="9" type="ORF">SAMN05443575_0772</name>
</gene>
<evidence type="ECO:0000256" key="5">
    <source>
        <dbReference type="ARBA" id="ARBA00024074"/>
    </source>
</evidence>
<dbReference type="GO" id="GO:0008106">
    <property type="term" value="F:alcohol dehydrogenase (NADP+) activity"/>
    <property type="evidence" value="ECO:0007669"/>
    <property type="project" value="UniProtKB-EC"/>
</dbReference>
<protein>
    <recommendedName>
        <fullName evidence="5">alcohol dehydrogenase (NADP(+))</fullName>
        <ecNumber evidence="5">1.1.1.2</ecNumber>
    </recommendedName>
</protein>
<dbReference type="InterPro" id="IPR036291">
    <property type="entry name" value="NAD(P)-bd_dom_sf"/>
</dbReference>
<dbReference type="InterPro" id="IPR047109">
    <property type="entry name" value="CAD-like"/>
</dbReference>
<evidence type="ECO:0000259" key="8">
    <source>
        <dbReference type="SMART" id="SM00829"/>
    </source>
</evidence>
<dbReference type="InterPro" id="IPR013154">
    <property type="entry name" value="ADH-like_N"/>
</dbReference>
<comment type="cofactor">
    <cofactor evidence="1 7">
        <name>Zn(2+)</name>
        <dbReference type="ChEBI" id="CHEBI:29105"/>
    </cofactor>
</comment>